<organism evidence="2 3">
    <name type="scientific">Scytalidium lignicola</name>
    <name type="common">Hyphomycete</name>
    <dbReference type="NCBI Taxonomy" id="5539"/>
    <lineage>
        <taxon>Eukaryota</taxon>
        <taxon>Fungi</taxon>
        <taxon>Dikarya</taxon>
        <taxon>Ascomycota</taxon>
        <taxon>Pezizomycotina</taxon>
        <taxon>Leotiomycetes</taxon>
        <taxon>Leotiomycetes incertae sedis</taxon>
        <taxon>Scytalidium</taxon>
    </lineage>
</organism>
<evidence type="ECO:0000256" key="1">
    <source>
        <dbReference type="SAM" id="MobiDB-lite"/>
    </source>
</evidence>
<dbReference type="AlphaFoldDB" id="A0A3E2HIF3"/>
<comment type="caution">
    <text evidence="2">The sequence shown here is derived from an EMBL/GenBank/DDBJ whole genome shotgun (WGS) entry which is preliminary data.</text>
</comment>
<feature type="region of interest" description="Disordered" evidence="1">
    <location>
        <begin position="61"/>
        <end position="123"/>
    </location>
</feature>
<feature type="compositionally biased region" description="Basic and acidic residues" evidence="1">
    <location>
        <begin position="215"/>
        <end position="225"/>
    </location>
</feature>
<feature type="compositionally biased region" description="Acidic residues" evidence="1">
    <location>
        <begin position="187"/>
        <end position="214"/>
    </location>
</feature>
<sequence>MPQDERVPRKRGRHALYASKADKDKVNVARRRERRRAQAAVKRAIRFHSFYGVEAPQIGIPSRSTEVLDKDLPPGCTSEGSGGFSSFPTLDTQSRTRENLESESLFVPQNDEHDSLFPASYPQEEGDTSFVFLGNMQTDQVEHVANNSLGGSEDIDLGATSECSSGTAGEDCESLNDESVNGREDKSDEESDLEFLLEEVTEMDESDLESESDGLENHSGSEIDRNTSVGNNCSTKEFLEYAFSHLCDCEEEISPEPAEAATFGLREMTRY</sequence>
<keyword evidence="3" id="KW-1185">Reference proteome</keyword>
<evidence type="ECO:0000313" key="3">
    <source>
        <dbReference type="Proteomes" id="UP000258309"/>
    </source>
</evidence>
<feature type="non-terminal residue" evidence="2">
    <location>
        <position position="271"/>
    </location>
</feature>
<feature type="non-terminal residue" evidence="2">
    <location>
        <position position="1"/>
    </location>
</feature>
<proteinExistence type="predicted"/>
<dbReference type="EMBL" id="NCSJ02000040">
    <property type="protein sequence ID" value="RFU33167.1"/>
    <property type="molecule type" value="Genomic_DNA"/>
</dbReference>
<name>A0A3E2HIF3_SCYLI</name>
<feature type="compositionally biased region" description="Polar residues" evidence="1">
    <location>
        <begin position="84"/>
        <end position="93"/>
    </location>
</feature>
<accession>A0A3E2HIF3</accession>
<dbReference type="Proteomes" id="UP000258309">
    <property type="component" value="Unassembled WGS sequence"/>
</dbReference>
<evidence type="ECO:0000313" key="2">
    <source>
        <dbReference type="EMBL" id="RFU33167.1"/>
    </source>
</evidence>
<feature type="region of interest" description="Disordered" evidence="1">
    <location>
        <begin position="1"/>
        <end position="31"/>
    </location>
</feature>
<feature type="region of interest" description="Disordered" evidence="1">
    <location>
        <begin position="143"/>
        <end position="229"/>
    </location>
</feature>
<gene>
    <name evidence="2" type="ORF">B7463_g3165</name>
</gene>
<protein>
    <submittedName>
        <fullName evidence="2">Uncharacterized protein</fullName>
    </submittedName>
</protein>
<reference evidence="2 3" key="1">
    <citation type="submission" date="2018-05" db="EMBL/GenBank/DDBJ databases">
        <title>Draft genome sequence of Scytalidium lignicola DSM 105466, a ubiquitous saprotrophic fungus.</title>
        <authorList>
            <person name="Buettner E."/>
            <person name="Gebauer A.M."/>
            <person name="Hofrichter M."/>
            <person name="Liers C."/>
            <person name="Kellner H."/>
        </authorList>
    </citation>
    <scope>NUCLEOTIDE SEQUENCE [LARGE SCALE GENOMIC DNA]</scope>
    <source>
        <strain evidence="2 3">DSM 105466</strain>
    </source>
</reference>